<evidence type="ECO:0000256" key="8">
    <source>
        <dbReference type="ARBA" id="ARBA00023306"/>
    </source>
</evidence>
<dbReference type="InterPro" id="IPR050068">
    <property type="entry name" value="MurA_subfamily"/>
</dbReference>
<dbReference type="STRING" id="907348.TresaDRAFT_0666"/>
<evidence type="ECO:0000256" key="11">
    <source>
        <dbReference type="ARBA" id="ARBA00047527"/>
    </source>
</evidence>
<feature type="binding site" evidence="12">
    <location>
        <position position="93"/>
    </location>
    <ligand>
        <name>UDP-N-acetyl-alpha-D-glucosamine</name>
        <dbReference type="ChEBI" id="CHEBI:57705"/>
    </ligand>
</feature>
<keyword evidence="7 12" id="KW-0573">Peptidoglycan synthesis</keyword>
<comment type="caution">
    <text evidence="12">Lacks conserved residue(s) required for the propagation of feature annotation.</text>
</comment>
<dbReference type="CDD" id="cd01555">
    <property type="entry name" value="UdpNAET"/>
    <property type="match status" value="1"/>
</dbReference>
<keyword evidence="3 12" id="KW-0963">Cytoplasm</keyword>
<dbReference type="Gene3D" id="3.65.10.10">
    <property type="entry name" value="Enolpyruvate transferase domain"/>
    <property type="match status" value="2"/>
</dbReference>
<dbReference type="GO" id="GO:0071555">
    <property type="term" value="P:cell wall organization"/>
    <property type="evidence" value="ECO:0007669"/>
    <property type="project" value="UniProtKB-KW"/>
</dbReference>
<dbReference type="InterPro" id="IPR001986">
    <property type="entry name" value="Enolpyruvate_Tfrase_dom"/>
</dbReference>
<feature type="binding site" evidence="12">
    <location>
        <position position="340"/>
    </location>
    <ligand>
        <name>UDP-N-acetyl-alpha-D-glucosamine</name>
        <dbReference type="ChEBI" id="CHEBI:57705"/>
    </ligand>
</feature>
<dbReference type="InterPro" id="IPR005750">
    <property type="entry name" value="UDP_GlcNAc_COvinyl_MurA"/>
</dbReference>
<dbReference type="GO" id="GO:0051301">
    <property type="term" value="P:cell division"/>
    <property type="evidence" value="ECO:0007669"/>
    <property type="project" value="UniProtKB-KW"/>
</dbReference>
<evidence type="ECO:0000256" key="6">
    <source>
        <dbReference type="ARBA" id="ARBA00022960"/>
    </source>
</evidence>
<dbReference type="GO" id="GO:0008360">
    <property type="term" value="P:regulation of cell shape"/>
    <property type="evidence" value="ECO:0007669"/>
    <property type="project" value="UniProtKB-KW"/>
</dbReference>
<comment type="catalytic activity">
    <reaction evidence="11 12">
        <text>phosphoenolpyruvate + UDP-N-acetyl-alpha-D-glucosamine = UDP-N-acetyl-3-O-(1-carboxyvinyl)-alpha-D-glucosamine + phosphate</text>
        <dbReference type="Rhea" id="RHEA:18681"/>
        <dbReference type="ChEBI" id="CHEBI:43474"/>
        <dbReference type="ChEBI" id="CHEBI:57705"/>
        <dbReference type="ChEBI" id="CHEBI:58702"/>
        <dbReference type="ChEBI" id="CHEBI:68483"/>
        <dbReference type="EC" id="2.5.1.7"/>
    </reaction>
</comment>
<evidence type="ECO:0000256" key="2">
    <source>
        <dbReference type="ARBA" id="ARBA00004752"/>
    </source>
</evidence>
<dbReference type="eggNOG" id="COG0766">
    <property type="taxonomic scope" value="Bacteria"/>
</dbReference>
<dbReference type="NCBIfam" id="TIGR01072">
    <property type="entry name" value="murA"/>
    <property type="match status" value="1"/>
</dbReference>
<dbReference type="GO" id="GO:0009252">
    <property type="term" value="P:peptidoglycan biosynthetic process"/>
    <property type="evidence" value="ECO:0007669"/>
    <property type="project" value="UniProtKB-UniRule"/>
</dbReference>
<evidence type="ECO:0000259" key="13">
    <source>
        <dbReference type="Pfam" id="PF00275"/>
    </source>
</evidence>
<dbReference type="PANTHER" id="PTHR43783:SF1">
    <property type="entry name" value="UDP-N-ACETYLGLUCOSAMINE 1-CARBOXYVINYLTRANSFERASE"/>
    <property type="match status" value="1"/>
</dbReference>
<evidence type="ECO:0000256" key="1">
    <source>
        <dbReference type="ARBA" id="ARBA00004496"/>
    </source>
</evidence>
<dbReference type="GO" id="GO:0019277">
    <property type="term" value="P:UDP-N-acetylgalactosamine biosynthetic process"/>
    <property type="evidence" value="ECO:0007669"/>
    <property type="project" value="InterPro"/>
</dbReference>
<dbReference type="EC" id="2.5.1.7" evidence="12"/>
<comment type="subcellular location">
    <subcellularLocation>
        <location evidence="1 12">Cytoplasm</location>
    </subcellularLocation>
</comment>
<evidence type="ECO:0000256" key="9">
    <source>
        <dbReference type="ARBA" id="ARBA00023316"/>
    </source>
</evidence>
<evidence type="ECO:0000256" key="7">
    <source>
        <dbReference type="ARBA" id="ARBA00022984"/>
    </source>
</evidence>
<keyword evidence="15" id="KW-1185">Reference proteome</keyword>
<name>H7ENB3_9SPIR</name>
<reference evidence="14 15" key="1">
    <citation type="submission" date="2011-09" db="EMBL/GenBank/DDBJ databases">
        <title>The draft genome of Treponema saccharophilum DSM 2985.</title>
        <authorList>
            <consortium name="US DOE Joint Genome Institute (JGI-PGF)"/>
            <person name="Lucas S."/>
            <person name="Copeland A."/>
            <person name="Lapidus A."/>
            <person name="Glavina del Rio T."/>
            <person name="Dalin E."/>
            <person name="Tice H."/>
            <person name="Bruce D."/>
            <person name="Goodwin L."/>
            <person name="Pitluck S."/>
            <person name="Peters L."/>
            <person name="Kyrpides N."/>
            <person name="Mavromatis K."/>
            <person name="Ivanova N."/>
            <person name="Markowitz V."/>
            <person name="Cheng J.-F."/>
            <person name="Hugenholtz P."/>
            <person name="Woyke T."/>
            <person name="Wu D."/>
            <person name="Gronow S."/>
            <person name="Wellnitz S."/>
            <person name="Brambilla E."/>
            <person name="Klenk H.-P."/>
            <person name="Eisen J.A."/>
        </authorList>
    </citation>
    <scope>NUCLEOTIDE SEQUENCE [LARGE SCALE GENOMIC DNA]</scope>
    <source>
        <strain evidence="14 15">DSM 2985</strain>
    </source>
</reference>
<accession>H7ENB3</accession>
<dbReference type="RefSeq" id="WP_002705965.1">
    <property type="nucleotide sequence ID" value="NZ_AGRW01000053.1"/>
</dbReference>
<dbReference type="SUPFAM" id="SSF55205">
    <property type="entry name" value="EPT/RTPC-like"/>
    <property type="match status" value="1"/>
</dbReference>
<evidence type="ECO:0000256" key="10">
    <source>
        <dbReference type="ARBA" id="ARBA00038367"/>
    </source>
</evidence>
<dbReference type="Pfam" id="PF00275">
    <property type="entry name" value="EPSP_synthase"/>
    <property type="match status" value="1"/>
</dbReference>
<dbReference type="UniPathway" id="UPA00219"/>
<dbReference type="GO" id="GO:0008760">
    <property type="term" value="F:UDP-N-acetylglucosamine 1-carboxyvinyltransferase activity"/>
    <property type="evidence" value="ECO:0007669"/>
    <property type="project" value="UniProtKB-UniRule"/>
</dbReference>
<comment type="pathway">
    <text evidence="2 12">Cell wall biogenesis; peptidoglycan biosynthesis.</text>
</comment>
<keyword evidence="6 12" id="KW-0133">Cell shape</keyword>
<evidence type="ECO:0000256" key="5">
    <source>
        <dbReference type="ARBA" id="ARBA00022679"/>
    </source>
</evidence>
<proteinExistence type="inferred from homology"/>
<evidence type="ECO:0000256" key="12">
    <source>
        <dbReference type="HAMAP-Rule" id="MF_00111"/>
    </source>
</evidence>
<evidence type="ECO:0000313" key="15">
    <source>
        <dbReference type="Proteomes" id="UP000003571"/>
    </source>
</evidence>
<keyword evidence="9 12" id="KW-0961">Cell wall biogenesis/degradation</keyword>
<dbReference type="EMBL" id="AGRW01000053">
    <property type="protein sequence ID" value="EIC00841.1"/>
    <property type="molecule type" value="Genomic_DNA"/>
</dbReference>
<dbReference type="InterPro" id="IPR036968">
    <property type="entry name" value="Enolpyruvate_Tfrase_sf"/>
</dbReference>
<organism evidence="14 15">
    <name type="scientific">Treponema saccharophilum DSM 2985</name>
    <dbReference type="NCBI Taxonomy" id="907348"/>
    <lineage>
        <taxon>Bacteria</taxon>
        <taxon>Pseudomonadati</taxon>
        <taxon>Spirochaetota</taxon>
        <taxon>Spirochaetia</taxon>
        <taxon>Spirochaetales</taxon>
        <taxon>Treponemataceae</taxon>
        <taxon>Treponema</taxon>
    </lineage>
</organism>
<feature type="binding site" evidence="12">
    <location>
        <position position="318"/>
    </location>
    <ligand>
        <name>UDP-N-acetyl-alpha-D-glucosamine</name>
        <dbReference type="ChEBI" id="CHEBI:57705"/>
    </ligand>
</feature>
<comment type="caution">
    <text evidence="14">The sequence shown here is derived from an EMBL/GenBank/DDBJ whole genome shotgun (WGS) entry which is preliminary data.</text>
</comment>
<comment type="similarity">
    <text evidence="10 12">Belongs to the EPSP synthase family. MurA subfamily.</text>
</comment>
<keyword evidence="5 12" id="KW-0808">Transferase</keyword>
<feature type="active site" description="Proton donor" evidence="12">
    <location>
        <position position="117"/>
    </location>
</feature>
<dbReference type="HAMAP" id="MF_00111">
    <property type="entry name" value="MurA"/>
    <property type="match status" value="1"/>
</dbReference>
<dbReference type="PANTHER" id="PTHR43783">
    <property type="entry name" value="UDP-N-ACETYLGLUCOSAMINE 1-CARBOXYVINYLTRANSFERASE"/>
    <property type="match status" value="1"/>
</dbReference>
<dbReference type="OrthoDB" id="9803760at2"/>
<feature type="binding site" evidence="12">
    <location>
        <begin position="22"/>
        <end position="23"/>
    </location>
    <ligand>
        <name>phosphoenolpyruvate</name>
        <dbReference type="ChEBI" id="CHEBI:58702"/>
    </ligand>
</feature>
<keyword evidence="4 12" id="KW-0132">Cell division</keyword>
<evidence type="ECO:0000256" key="4">
    <source>
        <dbReference type="ARBA" id="ARBA00022618"/>
    </source>
</evidence>
<dbReference type="GO" id="GO:0005737">
    <property type="term" value="C:cytoplasm"/>
    <property type="evidence" value="ECO:0007669"/>
    <property type="project" value="UniProtKB-SubCell"/>
</dbReference>
<protein>
    <recommendedName>
        <fullName evidence="12">UDP-N-acetylglucosamine 1-carboxyvinyltransferase</fullName>
        <ecNumber evidence="12">2.5.1.7</ecNumber>
    </recommendedName>
    <alternativeName>
        <fullName evidence="12">Enoylpyruvate transferase</fullName>
    </alternativeName>
    <alternativeName>
        <fullName evidence="12">UDP-N-acetylglucosamine enolpyruvyl transferase</fullName>
        <shortName evidence="12">EPT</shortName>
    </alternativeName>
</protein>
<sequence>MHKYKIEGGIPIRGTVAASGNKNAALPCIAATLLTKDAVMLRNIPEIEDTNVMFHILQALGATVTKTSAHEWRIESAEISNSSIPPELSKKIRASILFAGPLVARTGKAVLPPPGGDVIGRRRVDTHFLALQELGVRIEIDGAFNFTTNKLVGADIFLDETSVTATENAVMTAVLAEGHTTITNAASEPHVQDLCRMLVSMGAKIEGIGSNILSIDGVRNLHGTEFAIGPDFMEIGSYIGLAAATRGSISITGVNARDMRPLRVAFGKLGIKWTITEGSEPNSDVLSVAVNQEMKVNPDLGGMIPKIDDSPWPGFPPDLTSIMTVVATQVDGTVLIFEKMFESRMFFVDKLISMGAKITLCDPHRAVVSGPSTLHGDNLVSPDVRAGMAMVIAALCAHGESMISNVYQIERGYENLVEKLKSLGAHIERIEIDD</sequence>
<keyword evidence="8 12" id="KW-0131">Cell cycle</keyword>
<comment type="function">
    <text evidence="12">Cell wall formation. Adds enolpyruvyl to UDP-N-acetylglucosamine.</text>
</comment>
<dbReference type="NCBIfam" id="NF006873">
    <property type="entry name" value="PRK09369.1"/>
    <property type="match status" value="1"/>
</dbReference>
<dbReference type="PATRIC" id="fig|907348.3.peg.2435"/>
<dbReference type="AlphaFoldDB" id="H7ENB3"/>
<dbReference type="Proteomes" id="UP000003571">
    <property type="component" value="Unassembled WGS sequence"/>
</dbReference>
<gene>
    <name evidence="12" type="primary">murA</name>
    <name evidence="14" type="ORF">TresaDRAFT_0666</name>
</gene>
<dbReference type="InterPro" id="IPR013792">
    <property type="entry name" value="RNA3'P_cycl/enolpyr_Trfase_a/b"/>
</dbReference>
<feature type="domain" description="Enolpyruvate transferase" evidence="13">
    <location>
        <begin position="7"/>
        <end position="420"/>
    </location>
</feature>
<evidence type="ECO:0000313" key="14">
    <source>
        <dbReference type="EMBL" id="EIC00841.1"/>
    </source>
</evidence>
<evidence type="ECO:0000256" key="3">
    <source>
        <dbReference type="ARBA" id="ARBA00022490"/>
    </source>
</evidence>